<evidence type="ECO:0000256" key="4">
    <source>
        <dbReference type="ARBA" id="ARBA00022741"/>
    </source>
</evidence>
<feature type="domain" description="Protein kinase" evidence="11">
    <location>
        <begin position="409"/>
        <end position="890"/>
    </location>
</feature>
<dbReference type="EMBL" id="AE017341">
    <property type="protein sequence ID" value="AAW41223.2"/>
    <property type="molecule type" value="Genomic_DNA"/>
</dbReference>
<feature type="compositionally biased region" description="Polar residues" evidence="10">
    <location>
        <begin position="668"/>
        <end position="682"/>
    </location>
</feature>
<evidence type="ECO:0000313" key="13">
    <source>
        <dbReference type="EMBL" id="AAW41223.2"/>
    </source>
</evidence>
<feature type="compositionally biased region" description="Polar residues" evidence="10">
    <location>
        <begin position="183"/>
        <end position="197"/>
    </location>
</feature>
<dbReference type="PROSITE" id="PS50011">
    <property type="entry name" value="PROTEIN_KINASE_DOM"/>
    <property type="match status" value="1"/>
</dbReference>
<keyword evidence="4 9" id="KW-0547">Nucleotide-binding</keyword>
<keyword evidence="5" id="KW-0418">Kinase</keyword>
<feature type="compositionally biased region" description="Basic and acidic residues" evidence="10">
    <location>
        <begin position="114"/>
        <end position="123"/>
    </location>
</feature>
<evidence type="ECO:0000256" key="8">
    <source>
        <dbReference type="ARBA" id="ARBA00048679"/>
    </source>
</evidence>
<dbReference type="InterPro" id="IPR008271">
    <property type="entry name" value="Ser/Thr_kinase_AS"/>
</dbReference>
<dbReference type="HOGENOM" id="CLU_000288_82_0_1"/>
<dbReference type="PROSITE" id="PS00107">
    <property type="entry name" value="PROTEIN_KINASE_ATP"/>
    <property type="match status" value="1"/>
</dbReference>
<keyword evidence="14" id="KW-1185">Reference proteome</keyword>
<evidence type="ECO:0000256" key="5">
    <source>
        <dbReference type="ARBA" id="ARBA00022777"/>
    </source>
</evidence>
<evidence type="ECO:0000256" key="3">
    <source>
        <dbReference type="ARBA" id="ARBA00022679"/>
    </source>
</evidence>
<dbReference type="SUPFAM" id="SSF56112">
    <property type="entry name" value="Protein kinase-like (PK-like)"/>
    <property type="match status" value="1"/>
</dbReference>
<name>Q5KN98_CRYD1</name>
<dbReference type="SMART" id="SM00220">
    <property type="entry name" value="S_TKc"/>
    <property type="match status" value="1"/>
</dbReference>
<feature type="compositionally biased region" description="Basic and acidic residues" evidence="10">
    <location>
        <begin position="813"/>
        <end position="834"/>
    </location>
</feature>
<evidence type="ECO:0000256" key="9">
    <source>
        <dbReference type="PROSITE-ProRule" id="PRU10141"/>
    </source>
</evidence>
<sequence length="957" mass="103776">MLSSNPSIPLSSIDFADNEGRRLSLITAEGRKMLTAHDGLPSPGNLTPTENESDIGEEADITDERSRQMRYSDDDENTLHTVDMEQPVGAAAIYTRDGHHKLSKVPSRGGIWHPDPRWDENATSRRASPAARPIDGEQFFATHNKTLPPILAFTPAVAAPSSTSVNTTSPAPEAREPQPRAQTAPSSPHQSPTATRQPSKHHHPLHDLRRFLNHTLGGRDKHANDHHHETSGPSTPSSPSMNAATPGMQRRGSGFSGLAAGGGGMTNAQATPAHSRHDKDKDHGAHTAHLMGFIRHHHRDNEGEKSHSSLASFFGHGDKKDKKRKEKGHTPVESTVGSAAPSRTQTLQMTGVESPRSAASSPSMTPADVSGYATPKNASEYPGVPHPVVALTHPSLHEATHAALSKKYGKWGKVLGSGAGGTVRLIKGSSKTGGALYAVKEFRPRRQGETEKEYQRKVTAEFCVGVTLRHVNVIETVDIVNDHNHYYEIMEYAPYDLFSVVMSGKMSRPEIYCVFRQIVDGVNYLHSMGLAHRDLKLDNCVMTSENIVKLIDFGTATVFHYPGKHQIPATGVVGSDPYLAPEVLSKNQYDPRLTDVWSCAIIFMCMILRRFPWKIPDYKTDMSFRLYVNTHPELCMKPPVPTPAPSLANGNEGGHTKVGGPHGLLPDGSSSLPFRAESNISGETAVDTHKGSPDSPPRNNGHLQGSPTSSSSGEAQLAQLHLRDDNNGKHKDPSDLSFPRRSDSIVSVPANRYATKGGLAPLQPKRQGTLPPSSLAVKDEHRGRSRAVSSPTSQPSTPTVDHRGNPINAADAGAEKKESTPESRAETQAKRERAASISSTRTFKSGGAESIFRLLPRESRSAILRMLAVEPSIRCTLSDLLVGSGKDKMMCSCGSEECSGSVAQPPTEITGISADEEDDGDEWVKNIDCCSHHVGRPSNHQHIKVVPEEKPKRKLFH</sequence>
<feature type="region of interest" description="Disordered" evidence="10">
    <location>
        <begin position="300"/>
        <end position="378"/>
    </location>
</feature>
<dbReference type="InterPro" id="IPR003616">
    <property type="entry name" value="Post-SET_dom"/>
</dbReference>
<comment type="catalytic activity">
    <reaction evidence="7">
        <text>L-threonyl-[protein] + ATP = O-phospho-L-threonyl-[protein] + ADP + H(+)</text>
        <dbReference type="Rhea" id="RHEA:46608"/>
        <dbReference type="Rhea" id="RHEA-COMP:11060"/>
        <dbReference type="Rhea" id="RHEA-COMP:11605"/>
        <dbReference type="ChEBI" id="CHEBI:15378"/>
        <dbReference type="ChEBI" id="CHEBI:30013"/>
        <dbReference type="ChEBI" id="CHEBI:30616"/>
        <dbReference type="ChEBI" id="CHEBI:61977"/>
        <dbReference type="ChEBI" id="CHEBI:456216"/>
        <dbReference type="EC" id="2.7.11.1"/>
    </reaction>
</comment>
<dbReference type="PROSITE" id="PS50868">
    <property type="entry name" value="POST_SET"/>
    <property type="match status" value="1"/>
</dbReference>
<dbReference type="EC" id="2.7.11.1" evidence="1"/>
<dbReference type="InterPro" id="IPR011009">
    <property type="entry name" value="Kinase-like_dom_sf"/>
</dbReference>
<feature type="compositionally biased region" description="Polar residues" evidence="10">
    <location>
        <begin position="160"/>
        <end position="169"/>
    </location>
</feature>
<feature type="compositionally biased region" description="Basic and acidic residues" evidence="10">
    <location>
        <begin position="217"/>
        <end position="230"/>
    </location>
</feature>
<feature type="compositionally biased region" description="Low complexity" evidence="10">
    <location>
        <begin position="124"/>
        <end position="133"/>
    </location>
</feature>
<feature type="compositionally biased region" description="Low complexity" evidence="10">
    <location>
        <begin position="789"/>
        <end position="799"/>
    </location>
</feature>
<evidence type="ECO:0000256" key="6">
    <source>
        <dbReference type="ARBA" id="ARBA00022840"/>
    </source>
</evidence>
<dbReference type="PANTHER" id="PTHR24343">
    <property type="entry name" value="SERINE/THREONINE KINASE"/>
    <property type="match status" value="1"/>
</dbReference>
<dbReference type="GeneID" id="3253781"/>
<keyword evidence="3" id="KW-0808">Transferase</keyword>
<gene>
    <name evidence="13" type="ordered locus">CNA07240</name>
</gene>
<reference evidence="13 14" key="1">
    <citation type="journal article" date="2005" name="Science">
        <title>The genome of the basidiomycetous yeast and human pathogen Cryptococcus neoformans.</title>
        <authorList>
            <person name="Loftus B.J."/>
            <person name="Fung E."/>
            <person name="Roncaglia P."/>
            <person name="Rowley D."/>
            <person name="Amedeo P."/>
            <person name="Bruno D."/>
            <person name="Vamathevan J."/>
            <person name="Miranda M."/>
            <person name="Anderson I.J."/>
            <person name="Fraser J.A."/>
            <person name="Allen J.E."/>
            <person name="Bosdet I.E."/>
            <person name="Brent M.R."/>
            <person name="Chiu R."/>
            <person name="Doering T.L."/>
            <person name="Donlin M.J."/>
            <person name="D'Souza C.A."/>
            <person name="Fox D.S."/>
            <person name="Grinberg V."/>
            <person name="Fu J."/>
            <person name="Fukushima M."/>
            <person name="Haas B.J."/>
            <person name="Huang J.C."/>
            <person name="Janbon G."/>
            <person name="Jones S.J."/>
            <person name="Koo H.L."/>
            <person name="Krzywinski M.I."/>
            <person name="Kwon-Chung J.K."/>
            <person name="Lengeler K.B."/>
            <person name="Maiti R."/>
            <person name="Marra M.A."/>
            <person name="Marra R.E."/>
            <person name="Mathewson C.A."/>
            <person name="Mitchell T.G."/>
            <person name="Pertea M."/>
            <person name="Riggs F.R."/>
            <person name="Salzberg S.L."/>
            <person name="Schein J.E."/>
            <person name="Shvartsbeyn A."/>
            <person name="Shin H."/>
            <person name="Shumway M."/>
            <person name="Specht C.A."/>
            <person name="Suh B.B."/>
            <person name="Tenney A."/>
            <person name="Utterback T.R."/>
            <person name="Wickes B.L."/>
            <person name="Wortman J.R."/>
            <person name="Wye N.H."/>
            <person name="Kronstad J.W."/>
            <person name="Lodge J.K."/>
            <person name="Heitman J."/>
            <person name="Davis R.W."/>
            <person name="Fraser C.M."/>
            <person name="Hyman R.W."/>
        </authorList>
    </citation>
    <scope>NUCLEOTIDE SEQUENCE [LARGE SCALE GENOMIC DNA]</scope>
    <source>
        <strain evidence="14">JEC21 / ATCC MYA-565</strain>
    </source>
</reference>
<feature type="region of interest" description="Disordered" evidence="10">
    <location>
        <begin position="158"/>
        <end position="204"/>
    </location>
</feature>
<accession>Q55YY3</accession>
<evidence type="ECO:0000256" key="10">
    <source>
        <dbReference type="SAM" id="MobiDB-lite"/>
    </source>
</evidence>
<feature type="compositionally biased region" description="Basic and acidic residues" evidence="10">
    <location>
        <begin position="721"/>
        <end position="743"/>
    </location>
</feature>
<dbReference type="PANTHER" id="PTHR24343:SF137">
    <property type="entry name" value="SERINE_THREONINE-PROTEIN KINASE HRK1"/>
    <property type="match status" value="1"/>
</dbReference>
<comment type="catalytic activity">
    <reaction evidence="8">
        <text>L-seryl-[protein] + ATP = O-phospho-L-seryl-[protein] + ADP + H(+)</text>
        <dbReference type="Rhea" id="RHEA:17989"/>
        <dbReference type="Rhea" id="RHEA-COMP:9863"/>
        <dbReference type="Rhea" id="RHEA-COMP:11604"/>
        <dbReference type="ChEBI" id="CHEBI:15378"/>
        <dbReference type="ChEBI" id="CHEBI:29999"/>
        <dbReference type="ChEBI" id="CHEBI:30616"/>
        <dbReference type="ChEBI" id="CHEBI:83421"/>
        <dbReference type="ChEBI" id="CHEBI:456216"/>
        <dbReference type="EC" id="2.7.11.1"/>
    </reaction>
</comment>
<feature type="compositionally biased region" description="Low complexity" evidence="10">
    <location>
        <begin position="231"/>
        <end position="240"/>
    </location>
</feature>
<feature type="compositionally biased region" description="Acidic residues" evidence="10">
    <location>
        <begin position="51"/>
        <end position="61"/>
    </location>
</feature>
<accession>Q5KN98</accession>
<feature type="region of interest" description="Disordered" evidence="10">
    <location>
        <begin position="104"/>
        <end position="133"/>
    </location>
</feature>
<dbReference type="eggNOG" id="KOG0590">
    <property type="taxonomic scope" value="Eukaryota"/>
</dbReference>
<dbReference type="PROSITE" id="PS00108">
    <property type="entry name" value="PROTEIN_KINASE_ST"/>
    <property type="match status" value="1"/>
</dbReference>
<feature type="domain" description="Post-SET" evidence="12">
    <location>
        <begin position="887"/>
        <end position="903"/>
    </location>
</feature>
<keyword evidence="2" id="KW-0723">Serine/threonine-protein kinase</keyword>
<dbReference type="STRING" id="214684.Q5KN98"/>
<evidence type="ECO:0000259" key="11">
    <source>
        <dbReference type="PROSITE" id="PS50011"/>
    </source>
</evidence>
<feature type="region of interest" description="Disordered" evidence="10">
    <location>
        <begin position="639"/>
        <end position="842"/>
    </location>
</feature>
<dbReference type="Pfam" id="PF00069">
    <property type="entry name" value="Pkinase"/>
    <property type="match status" value="1"/>
</dbReference>
<feature type="region of interest" description="Disordered" evidence="10">
    <location>
        <begin position="34"/>
        <end position="73"/>
    </location>
</feature>
<dbReference type="GO" id="GO:0004674">
    <property type="term" value="F:protein serine/threonine kinase activity"/>
    <property type="evidence" value="ECO:0000318"/>
    <property type="project" value="GO_Central"/>
</dbReference>
<proteinExistence type="predicted"/>
<dbReference type="PaxDb" id="214684-Q5KN98"/>
<dbReference type="GO" id="GO:0005524">
    <property type="term" value="F:ATP binding"/>
    <property type="evidence" value="ECO:0007669"/>
    <property type="project" value="UniProtKB-UniRule"/>
</dbReference>
<keyword evidence="6 9" id="KW-0067">ATP-binding</keyword>
<evidence type="ECO:0000259" key="12">
    <source>
        <dbReference type="PROSITE" id="PS50868"/>
    </source>
</evidence>
<protein>
    <recommendedName>
        <fullName evidence="1">non-specific serine/threonine protein kinase</fullName>
        <ecNumber evidence="1">2.7.11.1</ecNumber>
    </recommendedName>
</protein>
<feature type="compositionally biased region" description="Polar residues" evidence="10">
    <location>
        <begin position="332"/>
        <end position="364"/>
    </location>
</feature>
<dbReference type="InterPro" id="IPR000719">
    <property type="entry name" value="Prot_kinase_dom"/>
</dbReference>
<dbReference type="FunFam" id="1.10.510.10:FF:000595">
    <property type="entry name" value="Protein kinase, putative (AFU_orthologue AFUA_5G11840)"/>
    <property type="match status" value="1"/>
</dbReference>
<feature type="binding site" evidence="9">
    <location>
        <position position="440"/>
    </location>
    <ligand>
        <name>ATP</name>
        <dbReference type="ChEBI" id="CHEBI:30616"/>
    </ligand>
</feature>
<dbReference type="InParanoid" id="Q5KN98"/>
<dbReference type="KEGG" id="cne:CNA07240"/>
<dbReference type="OrthoDB" id="6513151at2759"/>
<feature type="compositionally biased region" description="Basic and acidic residues" evidence="10">
    <location>
        <begin position="62"/>
        <end position="72"/>
    </location>
</feature>
<feature type="compositionally biased region" description="Polar residues" evidence="10">
    <location>
        <begin position="697"/>
        <end position="714"/>
    </location>
</feature>
<dbReference type="Proteomes" id="UP000002149">
    <property type="component" value="Chromosome 1"/>
</dbReference>
<evidence type="ECO:0000256" key="2">
    <source>
        <dbReference type="ARBA" id="ARBA00022527"/>
    </source>
</evidence>
<dbReference type="InterPro" id="IPR017441">
    <property type="entry name" value="Protein_kinase_ATP_BS"/>
</dbReference>
<evidence type="ECO:0000256" key="7">
    <source>
        <dbReference type="ARBA" id="ARBA00047899"/>
    </source>
</evidence>
<organism evidence="13 14">
    <name type="scientific">Cryptococcus deneoformans (strain JEC21 / ATCC MYA-565)</name>
    <name type="common">Cryptococcus neoformans var. neoformans serotype D</name>
    <dbReference type="NCBI Taxonomy" id="214684"/>
    <lineage>
        <taxon>Eukaryota</taxon>
        <taxon>Fungi</taxon>
        <taxon>Dikarya</taxon>
        <taxon>Basidiomycota</taxon>
        <taxon>Agaricomycotina</taxon>
        <taxon>Tremellomycetes</taxon>
        <taxon>Tremellales</taxon>
        <taxon>Cryptococcaceae</taxon>
        <taxon>Cryptococcus</taxon>
        <taxon>Cryptococcus neoformans species complex</taxon>
    </lineage>
</organism>
<feature type="region of interest" description="Disordered" evidence="10">
    <location>
        <begin position="216"/>
        <end position="283"/>
    </location>
</feature>
<evidence type="ECO:0000256" key="1">
    <source>
        <dbReference type="ARBA" id="ARBA00012513"/>
    </source>
</evidence>
<dbReference type="VEuPathDB" id="FungiDB:CNA07240"/>
<evidence type="ECO:0000313" key="14">
    <source>
        <dbReference type="Proteomes" id="UP000002149"/>
    </source>
</evidence>
<dbReference type="RefSeq" id="XP_024512005.1">
    <property type="nucleotide sequence ID" value="XM_024656376.1"/>
</dbReference>
<dbReference type="Gene3D" id="1.10.510.10">
    <property type="entry name" value="Transferase(Phosphotransferase) domain 1"/>
    <property type="match status" value="1"/>
</dbReference>
<dbReference type="AlphaFoldDB" id="Q5KN98"/>
<feature type="compositionally biased region" description="Gly residues" evidence="10">
    <location>
        <begin position="651"/>
        <end position="662"/>
    </location>
</feature>